<reference evidence="1 2" key="1">
    <citation type="submission" date="2020-09" db="EMBL/GenBank/DDBJ databases">
        <title>Novel species in genus Gordonia.</title>
        <authorList>
            <person name="Zhang G."/>
        </authorList>
    </citation>
    <scope>NUCLEOTIDE SEQUENCE [LARGE SCALE GENOMIC DNA]</scope>
    <source>
        <strain evidence="1 2">ON-33</strain>
    </source>
</reference>
<dbReference type="RefSeq" id="WP_190268030.1">
    <property type="nucleotide sequence ID" value="NZ_BAABAD010000005.1"/>
</dbReference>
<keyword evidence="1" id="KW-0378">Hydrolase</keyword>
<comment type="caution">
    <text evidence="1">The sequence shown here is derived from an EMBL/GenBank/DDBJ whole genome shotgun (WGS) entry which is preliminary data.</text>
</comment>
<dbReference type="EMBL" id="JACWMS010000003">
    <property type="protein sequence ID" value="MBD1321020.1"/>
    <property type="molecule type" value="Genomic_DNA"/>
</dbReference>
<name>A0ABR7WE23_9ACTN</name>
<dbReference type="GO" id="GO:0016787">
    <property type="term" value="F:hydrolase activity"/>
    <property type="evidence" value="ECO:0007669"/>
    <property type="project" value="UniProtKB-KW"/>
</dbReference>
<proteinExistence type="predicted"/>
<evidence type="ECO:0000313" key="1">
    <source>
        <dbReference type="EMBL" id="MBD1321020.1"/>
    </source>
</evidence>
<dbReference type="SUPFAM" id="SSF53474">
    <property type="entry name" value="alpha/beta-Hydrolases"/>
    <property type="match status" value="1"/>
</dbReference>
<dbReference type="InterPro" id="IPR029058">
    <property type="entry name" value="AB_hydrolase_fold"/>
</dbReference>
<dbReference type="PANTHER" id="PTHR33428:SF14">
    <property type="entry name" value="CARBOXYLESTERASE TYPE B DOMAIN-CONTAINING PROTEIN"/>
    <property type="match status" value="1"/>
</dbReference>
<gene>
    <name evidence="1" type="ORF">IDF66_15645</name>
</gene>
<keyword evidence="2" id="KW-1185">Reference proteome</keyword>
<evidence type="ECO:0000313" key="2">
    <source>
        <dbReference type="Proteomes" id="UP000602395"/>
    </source>
</evidence>
<dbReference type="Proteomes" id="UP000602395">
    <property type="component" value="Unassembled WGS sequence"/>
</dbReference>
<protein>
    <submittedName>
        <fullName evidence="1">Alpha/beta hydrolase</fullName>
    </submittedName>
</protein>
<organism evidence="1 2">
    <name type="scientific">Gordonia hankookensis</name>
    <dbReference type="NCBI Taxonomy" id="589403"/>
    <lineage>
        <taxon>Bacteria</taxon>
        <taxon>Bacillati</taxon>
        <taxon>Actinomycetota</taxon>
        <taxon>Actinomycetes</taxon>
        <taxon>Mycobacteriales</taxon>
        <taxon>Gordoniaceae</taxon>
        <taxon>Gordonia</taxon>
    </lineage>
</organism>
<dbReference type="PANTHER" id="PTHR33428">
    <property type="entry name" value="CHLOROPHYLLASE-2, CHLOROPLASTIC"/>
    <property type="match status" value="1"/>
</dbReference>
<sequence>MAPLSRRGPHRVLRGDLGIVGMRGQVFAPESGRRVPAIAVGHTWMADSRRYRDLLYHFASWGFVTVAPDDNTGFFASDVGLAADLRSALAVVSRVPLGSGAVTVDPDRIGLVGHGFGAAAAVMAAADQPILGQRAPAVAGVAALFPAPTTSMLLPAAGLVTAPGLIVAGAGELDTVEANALPLAQAYAGDVALRTVPKGNARDLLERRTVKSLIGMNGSDRAVHGLVRAVCTGFLLHTVAGDAEYRAFSDADSSLGKLGVIDLDDPPVQPVDPVSHLLGVKPRKRRTRKS</sequence>
<accession>A0ABR7WE23</accession>
<dbReference type="Gene3D" id="3.40.50.1820">
    <property type="entry name" value="alpha/beta hydrolase"/>
    <property type="match status" value="1"/>
</dbReference>